<dbReference type="AlphaFoldDB" id="A0A3L6Q248"/>
<dbReference type="STRING" id="4540.A0A3L6Q248"/>
<dbReference type="SUPFAM" id="SSF53756">
    <property type="entry name" value="UDP-Glycosyltransferase/glycogen phosphorylase"/>
    <property type="match status" value="1"/>
</dbReference>
<dbReference type="Gene3D" id="3.40.50.2000">
    <property type="entry name" value="Glycogen Phosphorylase B"/>
    <property type="match status" value="1"/>
</dbReference>
<accession>A0A3L6Q248</accession>
<sequence>MLAEAVGAVTVAPLDLPSVPGLPAGAASTAELSADGAELLKVALDGTRLQIAALLAEIRPDAVIFDFALPWICAVAAPLGVKLLYFNVYSTATLAFLAVPTRCPGGRHPSARDLTAAPAGFPSDSPLVTASLPSSSAAPAPS</sequence>
<proteinExistence type="predicted"/>
<evidence type="ECO:0000313" key="1">
    <source>
        <dbReference type="EMBL" id="RLM69553.1"/>
    </source>
</evidence>
<comment type="caution">
    <text evidence="1">The sequence shown here is derived from an EMBL/GenBank/DDBJ whole genome shotgun (WGS) entry which is preliminary data.</text>
</comment>
<evidence type="ECO:0000313" key="2">
    <source>
        <dbReference type="Proteomes" id="UP000275267"/>
    </source>
</evidence>
<dbReference type="GO" id="GO:0016740">
    <property type="term" value="F:transferase activity"/>
    <property type="evidence" value="ECO:0007669"/>
    <property type="project" value="UniProtKB-KW"/>
</dbReference>
<reference evidence="2" key="1">
    <citation type="journal article" date="2019" name="Nat. Commun.">
        <title>The genome of broomcorn millet.</title>
        <authorList>
            <person name="Zou C."/>
            <person name="Miki D."/>
            <person name="Li D."/>
            <person name="Tang Q."/>
            <person name="Xiao L."/>
            <person name="Rajput S."/>
            <person name="Deng P."/>
            <person name="Jia W."/>
            <person name="Huang R."/>
            <person name="Zhang M."/>
            <person name="Sun Y."/>
            <person name="Hu J."/>
            <person name="Fu X."/>
            <person name="Schnable P.S."/>
            <person name="Li F."/>
            <person name="Zhang H."/>
            <person name="Feng B."/>
            <person name="Zhu X."/>
            <person name="Liu R."/>
            <person name="Schnable J.C."/>
            <person name="Zhu J.-K."/>
            <person name="Zhang H."/>
        </authorList>
    </citation>
    <scope>NUCLEOTIDE SEQUENCE [LARGE SCALE GENOMIC DNA]</scope>
</reference>
<gene>
    <name evidence="1" type="ORF">C2845_PM17G09270</name>
</gene>
<dbReference type="Proteomes" id="UP000275267">
    <property type="component" value="Unassembled WGS sequence"/>
</dbReference>
<dbReference type="OrthoDB" id="5835829at2759"/>
<keyword evidence="2" id="KW-1185">Reference proteome</keyword>
<protein>
    <submittedName>
        <fullName evidence="1">Anthocyanidin 3-O-glucosyltransferase-like</fullName>
    </submittedName>
</protein>
<dbReference type="EMBL" id="PQIB02000014">
    <property type="protein sequence ID" value="RLM69553.1"/>
    <property type="molecule type" value="Genomic_DNA"/>
</dbReference>
<name>A0A3L6Q248_PANMI</name>
<organism evidence="1 2">
    <name type="scientific">Panicum miliaceum</name>
    <name type="common">Proso millet</name>
    <name type="synonym">Broomcorn millet</name>
    <dbReference type="NCBI Taxonomy" id="4540"/>
    <lineage>
        <taxon>Eukaryota</taxon>
        <taxon>Viridiplantae</taxon>
        <taxon>Streptophyta</taxon>
        <taxon>Embryophyta</taxon>
        <taxon>Tracheophyta</taxon>
        <taxon>Spermatophyta</taxon>
        <taxon>Magnoliopsida</taxon>
        <taxon>Liliopsida</taxon>
        <taxon>Poales</taxon>
        <taxon>Poaceae</taxon>
        <taxon>PACMAD clade</taxon>
        <taxon>Panicoideae</taxon>
        <taxon>Panicodae</taxon>
        <taxon>Paniceae</taxon>
        <taxon>Panicinae</taxon>
        <taxon>Panicum</taxon>
        <taxon>Panicum sect. Panicum</taxon>
    </lineage>
</organism>